<evidence type="ECO:0000313" key="3">
    <source>
        <dbReference type="EMBL" id="CAK0877056.1"/>
    </source>
</evidence>
<reference evidence="3" key="1">
    <citation type="submission" date="2023-10" db="EMBL/GenBank/DDBJ databases">
        <authorList>
            <person name="Chen Y."/>
            <person name="Shah S."/>
            <person name="Dougan E. K."/>
            <person name="Thang M."/>
            <person name="Chan C."/>
        </authorList>
    </citation>
    <scope>NUCLEOTIDE SEQUENCE [LARGE SCALE GENOMIC DNA]</scope>
</reference>
<feature type="compositionally biased region" description="Pro residues" evidence="1">
    <location>
        <begin position="189"/>
        <end position="228"/>
    </location>
</feature>
<sequence>MDHRGMEQVPGHDDEFNVEEGAAAPLGEARPPQQGRLRAGLVAAVAVLLLASLVLASQVSPWQRAAAAHADRPQRQGQKQTRRFHSLLENNNANTEDLGTLCTAEIKEGDTELSVQNTDVFQVGSHIVIIDTDDSSAENEEATVKSVGDGKITLEQPVSKTLPSFSFIVVPAKPDSYGTSGGGYSFSTPAPPTPAPPTPAPPTPAPAPPATPAPPPPPTTAAPTPAPAPADAVAQTKSCGRRW</sequence>
<dbReference type="Proteomes" id="UP001189429">
    <property type="component" value="Unassembled WGS sequence"/>
</dbReference>
<dbReference type="EMBL" id="CAUYUJ010017697">
    <property type="protein sequence ID" value="CAK0877056.1"/>
    <property type="molecule type" value="Genomic_DNA"/>
</dbReference>
<keyword evidence="2" id="KW-0472">Membrane</keyword>
<comment type="caution">
    <text evidence="3">The sequence shown here is derived from an EMBL/GenBank/DDBJ whole genome shotgun (WGS) entry which is preliminary data.</text>
</comment>
<feature type="transmembrane region" description="Helical" evidence="2">
    <location>
        <begin position="37"/>
        <end position="56"/>
    </location>
</feature>
<proteinExistence type="predicted"/>
<organism evidence="3 4">
    <name type="scientific">Prorocentrum cordatum</name>
    <dbReference type="NCBI Taxonomy" id="2364126"/>
    <lineage>
        <taxon>Eukaryota</taxon>
        <taxon>Sar</taxon>
        <taxon>Alveolata</taxon>
        <taxon>Dinophyceae</taxon>
        <taxon>Prorocentrales</taxon>
        <taxon>Prorocentraceae</taxon>
        <taxon>Prorocentrum</taxon>
    </lineage>
</organism>
<evidence type="ECO:0000313" key="4">
    <source>
        <dbReference type="Proteomes" id="UP001189429"/>
    </source>
</evidence>
<name>A0ABN9VU62_9DINO</name>
<feature type="region of interest" description="Disordered" evidence="1">
    <location>
        <begin position="178"/>
        <end position="243"/>
    </location>
</feature>
<keyword evidence="2" id="KW-1133">Transmembrane helix</keyword>
<keyword evidence="4" id="KW-1185">Reference proteome</keyword>
<evidence type="ECO:0000256" key="2">
    <source>
        <dbReference type="SAM" id="Phobius"/>
    </source>
</evidence>
<protein>
    <submittedName>
        <fullName evidence="3">Uncharacterized protein</fullName>
    </submittedName>
</protein>
<keyword evidence="2" id="KW-0812">Transmembrane</keyword>
<accession>A0ABN9VU62</accession>
<gene>
    <name evidence="3" type="ORF">PCOR1329_LOCUS61219</name>
</gene>
<evidence type="ECO:0000256" key="1">
    <source>
        <dbReference type="SAM" id="MobiDB-lite"/>
    </source>
</evidence>